<dbReference type="InterPro" id="IPR008929">
    <property type="entry name" value="Chondroitin_lyas"/>
</dbReference>
<evidence type="ECO:0000256" key="7">
    <source>
        <dbReference type="SAM" id="SignalP"/>
    </source>
</evidence>
<keyword evidence="4" id="KW-0677">Repeat</keyword>
<keyword evidence="2" id="KW-0964">Secreted</keyword>
<evidence type="ECO:0000256" key="1">
    <source>
        <dbReference type="ARBA" id="ARBA00004613"/>
    </source>
</evidence>
<feature type="domain" description="SLH" evidence="9">
    <location>
        <begin position="1472"/>
        <end position="1535"/>
    </location>
</feature>
<evidence type="ECO:0000313" key="11">
    <source>
        <dbReference type="Proteomes" id="UP000276128"/>
    </source>
</evidence>
<keyword evidence="11" id="KW-1185">Reference proteome</keyword>
<evidence type="ECO:0000256" key="4">
    <source>
        <dbReference type="ARBA" id="ARBA00022737"/>
    </source>
</evidence>
<dbReference type="SUPFAM" id="SSF49265">
    <property type="entry name" value="Fibronectin type III"/>
    <property type="match status" value="1"/>
</dbReference>
<dbReference type="InterPro" id="IPR008397">
    <property type="entry name" value="Alginate_lyase_dom"/>
</dbReference>
<evidence type="ECO:0000313" key="10">
    <source>
        <dbReference type="EMBL" id="RTE01986.1"/>
    </source>
</evidence>
<organism evidence="10 11">
    <name type="scientific">Paenibacillus whitsoniae</name>
    <dbReference type="NCBI Taxonomy" id="2496558"/>
    <lineage>
        <taxon>Bacteria</taxon>
        <taxon>Bacillati</taxon>
        <taxon>Bacillota</taxon>
        <taxon>Bacilli</taxon>
        <taxon>Bacillales</taxon>
        <taxon>Paenibacillaceae</taxon>
        <taxon>Paenibacillus</taxon>
    </lineage>
</organism>
<proteinExistence type="predicted"/>
<dbReference type="GO" id="GO:0016829">
    <property type="term" value="F:lyase activity"/>
    <property type="evidence" value="ECO:0007669"/>
    <property type="project" value="UniProtKB-KW"/>
</dbReference>
<evidence type="ECO:0000256" key="6">
    <source>
        <dbReference type="SAM" id="MobiDB-lite"/>
    </source>
</evidence>
<name>A0A430J4D6_9BACL</name>
<feature type="compositionally biased region" description="Polar residues" evidence="6">
    <location>
        <begin position="1208"/>
        <end position="1224"/>
    </location>
</feature>
<dbReference type="Gene3D" id="1.50.10.100">
    <property type="entry name" value="Chondroitin AC/alginate lyase"/>
    <property type="match status" value="1"/>
</dbReference>
<dbReference type="SUPFAM" id="SSF48230">
    <property type="entry name" value="Chondroitin AC/alginate lyase"/>
    <property type="match status" value="1"/>
</dbReference>
<dbReference type="GO" id="GO:0042597">
    <property type="term" value="C:periplasmic space"/>
    <property type="evidence" value="ECO:0007669"/>
    <property type="project" value="InterPro"/>
</dbReference>
<gene>
    <name evidence="10" type="ORF">EJQ19_30330</name>
</gene>
<dbReference type="EMBL" id="RXHU01000129">
    <property type="protein sequence ID" value="RTE01986.1"/>
    <property type="molecule type" value="Genomic_DNA"/>
</dbReference>
<dbReference type="PANTHER" id="PTHR13817">
    <property type="entry name" value="TITIN"/>
    <property type="match status" value="1"/>
</dbReference>
<protein>
    <submittedName>
        <fullName evidence="10">DNRLRE domain-containing protein</fullName>
    </submittedName>
</protein>
<evidence type="ECO:0000256" key="5">
    <source>
        <dbReference type="ARBA" id="ARBA00023239"/>
    </source>
</evidence>
<dbReference type="Gene3D" id="2.60.40.10">
    <property type="entry name" value="Immunoglobulins"/>
    <property type="match status" value="1"/>
</dbReference>
<dbReference type="InterPro" id="IPR001119">
    <property type="entry name" value="SLH_dom"/>
</dbReference>
<evidence type="ECO:0000259" key="9">
    <source>
        <dbReference type="PROSITE" id="PS51272"/>
    </source>
</evidence>
<dbReference type="InterPro" id="IPR055372">
    <property type="entry name" value="CBM96"/>
</dbReference>
<dbReference type="Pfam" id="PF05426">
    <property type="entry name" value="Alginate_lyase"/>
    <property type="match status" value="1"/>
</dbReference>
<dbReference type="InterPro" id="IPR050964">
    <property type="entry name" value="Striated_Muscle_Regulatory"/>
</dbReference>
<dbReference type="InterPro" id="IPR036116">
    <property type="entry name" value="FN3_sf"/>
</dbReference>
<dbReference type="Pfam" id="PF24517">
    <property type="entry name" value="CBM96"/>
    <property type="match status" value="1"/>
</dbReference>
<evidence type="ECO:0000256" key="3">
    <source>
        <dbReference type="ARBA" id="ARBA00022729"/>
    </source>
</evidence>
<comment type="subcellular location">
    <subcellularLocation>
        <location evidence="1">Secreted</location>
    </subcellularLocation>
</comment>
<keyword evidence="5" id="KW-0456">Lyase</keyword>
<keyword evidence="3 7" id="KW-0732">Signal</keyword>
<dbReference type="OrthoDB" id="222550at2"/>
<dbReference type="PROSITE" id="PS51272">
    <property type="entry name" value="SLH"/>
    <property type="match status" value="3"/>
</dbReference>
<dbReference type="Pfam" id="PF00395">
    <property type="entry name" value="SLH"/>
    <property type="match status" value="3"/>
</dbReference>
<feature type="domain" description="SLH" evidence="9">
    <location>
        <begin position="1537"/>
        <end position="1594"/>
    </location>
</feature>
<dbReference type="Proteomes" id="UP000276128">
    <property type="component" value="Unassembled WGS sequence"/>
</dbReference>
<dbReference type="NCBIfam" id="NF033679">
    <property type="entry name" value="DNRLRE_dom"/>
    <property type="match status" value="1"/>
</dbReference>
<sequence length="1594" mass="172194">MKRLFMQAISLLLCVCVAFTSLLLGSAANVANAAGTTVSFQPTQDGFVSNFSGQGNTTNPTATKLIYGKSRHTYFKFDLSSIDTTRYAIGDMSMTLSFRKSHAANELIFTESESVLRGTNTAWTVTNVTYNNRPYEIAGTPSVSKNVTSIGEENLSIDLSTIFQNALNQGRKVVTIHLTTAKVDDGTVSASELYSSRNTTYPGPSLSVALGTPIVNDGVDRTALNAIIGQAEQLIETAYTPSSWAIVLTALNTAKDLRLTNTTQAEVNQAVASLQAAINNLVDAERPSKIAGPMMGNYYNNGTTAAMIMTMRNGDGKYVKVDPVTEKLSLTANAAEASPFALYVLDYFATVDHTEPEVGATRTAYSIKSLVNNKYLTIQNYFTAEEFLSNTHRYFNIVTGAQSGGSTDRTFEIKASAAVPGWNERFYIDQYATSGFYRIWSHLSTIRDDVSFNRYNVKMSETAMLSSTTASENTEYKFYFDLVTDKDQLDISQNVSGNSANLFWKPINGDTNPANYSVNTGTVTGIVYAGGLMHLALSNLSVGVHSYAVAYNRGGYQTSADVNVRIFNHPGILLTMNDLDSMKAHVLAKEEPWYSDYQRMLNSVSYGVASSDYQTTVFANVGRGGAPSDSGNIGYFEKGGNAAYFNALQWVITGDRQYADKAVDIVTQWANTLKVIDGRDRILGAGINAYKLASAAEIMKHYNGGYSGYSDADFKALQDMMINVVYPVIQDAAVPMLANGNWDLAALVSMMAIGVLCENTEIFDRAMFFYQDIHTNGSIFAYVNDAGQTMETGRDQAHAMLALGYMSEIALIAKSQQEDLYSLYNNRLAKAFEYLAKYNLYSKELYGVDVPFMAMPNVFADTSRGYYGVGFDRDSNGLNRGEIRPVFEQGLALYRNVPGVDLTWTERAAAASRPQGMVHFDNLNFGTLTYYNGEPLGTMSGPYFQLRTRWEPLYQRNWSTVNGEKVAETLNSYYDVNDNGELTTSVLKGMAPFYRTVANDDGTYSIQVIKTGKFLSVKDEMVGAYNVIKADAAQIGDHEKFKMLASGVGPFYLASPKYENRIVYQDVAGSGNNAVLTLRLGAKKLSQIKDTPDVTTNERLLFMYNTKEIALTGLETPPTIPGRPQSFAAVARDGQVTLSWRTPSDNGGSDITKYEVSKDNGTLWMDADTQAGHTFTGLTNGTVYSFKVRAVNSVGSGLSADVKASPATAESSPSDPESGTSPAPVTTGPVVKEEEKQHVSLNGNSGTMTRADDGSYSLVSTAEQIKAALGGSSELIIQAQDITNLTVKLPVAAMGTAALTVKSDFGTVTLSNGALQEMAKQYGDTLVLRIRKGSYVVELLKDGKSAAYNDPAHPLTITLPVQVAEGRDASEYVVVKKENDHNVILPFVVVGNGDSVTFDVAGTGTYDVLANGLAFQDAPSANWASKDIAFVTARRLFEGTADHVFTPDASMTRAMFAQVLANLEGVDSSSAGASAFSDVADGTWYAAAVNWAAKNGIVSGTAEGRFSPDASITREQMAVMLDKYSVSKGYKLSATTKAAFTDGDSVSAWAQEAVDSLAAAGILNGKEGGNLDPQAGASRAEVAAVFAKWIRALN</sequence>
<dbReference type="RefSeq" id="WP_126144948.1">
    <property type="nucleotide sequence ID" value="NZ_RXHU01000129.1"/>
</dbReference>
<comment type="caution">
    <text evidence="10">The sequence shown here is derived from an EMBL/GenBank/DDBJ whole genome shotgun (WGS) entry which is preliminary data.</text>
</comment>
<dbReference type="CDD" id="cd00063">
    <property type="entry name" value="FN3"/>
    <property type="match status" value="1"/>
</dbReference>
<feature type="signal peptide" evidence="7">
    <location>
        <begin position="1"/>
        <end position="33"/>
    </location>
</feature>
<dbReference type="Gene3D" id="1.20.1270.90">
    <property type="entry name" value="AF1782-like"/>
    <property type="match status" value="1"/>
</dbReference>
<dbReference type="SMART" id="SM00060">
    <property type="entry name" value="FN3"/>
    <property type="match status" value="1"/>
</dbReference>
<feature type="chain" id="PRO_5019350247" evidence="7">
    <location>
        <begin position="34"/>
        <end position="1594"/>
    </location>
</feature>
<evidence type="ECO:0000259" key="8">
    <source>
        <dbReference type="PROSITE" id="PS50853"/>
    </source>
</evidence>
<dbReference type="InterPro" id="IPR013783">
    <property type="entry name" value="Ig-like_fold"/>
</dbReference>
<evidence type="ECO:0000256" key="2">
    <source>
        <dbReference type="ARBA" id="ARBA00022525"/>
    </source>
</evidence>
<reference evidence="10 11" key="1">
    <citation type="submission" date="2018-12" db="EMBL/GenBank/DDBJ databases">
        <title>Bacillus ochoae sp. nov., Paenibacillus whitsoniae sp. nov., Paenibacillus spiritus sp. nov. Isolated from the Mars Exploration Rover during spacecraft assembly.</title>
        <authorList>
            <person name="Seuylemezian A."/>
            <person name="Vaishampayan P."/>
        </authorList>
    </citation>
    <scope>NUCLEOTIDE SEQUENCE [LARGE SCALE GENOMIC DNA]</scope>
    <source>
        <strain evidence="10 11">MER 54</strain>
    </source>
</reference>
<accession>A0A430J4D6</accession>
<dbReference type="PANTHER" id="PTHR13817:SF73">
    <property type="entry name" value="FIBRONECTIN TYPE-III DOMAIN-CONTAINING PROTEIN"/>
    <property type="match status" value="1"/>
</dbReference>
<dbReference type="GO" id="GO:0005576">
    <property type="term" value="C:extracellular region"/>
    <property type="evidence" value="ECO:0007669"/>
    <property type="project" value="UniProtKB-SubCell"/>
</dbReference>
<feature type="domain" description="Fibronectin type-III" evidence="8">
    <location>
        <begin position="1120"/>
        <end position="1212"/>
    </location>
</feature>
<dbReference type="PROSITE" id="PS50853">
    <property type="entry name" value="FN3"/>
    <property type="match status" value="1"/>
</dbReference>
<feature type="domain" description="SLH" evidence="9">
    <location>
        <begin position="1411"/>
        <end position="1471"/>
    </location>
</feature>
<dbReference type="Pfam" id="PF00041">
    <property type="entry name" value="fn3"/>
    <property type="match status" value="1"/>
</dbReference>
<feature type="region of interest" description="Disordered" evidence="6">
    <location>
        <begin position="1199"/>
        <end position="1247"/>
    </location>
</feature>
<dbReference type="InterPro" id="IPR003961">
    <property type="entry name" value="FN3_dom"/>
</dbReference>